<dbReference type="SUPFAM" id="SSF110997">
    <property type="entry name" value="Sporulation related repeat"/>
    <property type="match status" value="1"/>
</dbReference>
<dbReference type="Proteomes" id="UP001168579">
    <property type="component" value="Unassembled WGS sequence"/>
</dbReference>
<reference evidence="2" key="2">
    <citation type="submission" date="2023-06" db="EMBL/GenBank/DDBJ databases">
        <authorList>
            <person name="Lucena T."/>
            <person name="Sun Q."/>
        </authorList>
    </citation>
    <scope>NUCLEOTIDE SEQUENCE</scope>
    <source>
        <strain evidence="2">CECT 8869</strain>
    </source>
</reference>
<dbReference type="PROSITE" id="PS51724">
    <property type="entry name" value="SPOR"/>
    <property type="match status" value="1"/>
</dbReference>
<dbReference type="RefSeq" id="WP_304436357.1">
    <property type="nucleotide sequence ID" value="NZ_JAUKUC010000001.1"/>
</dbReference>
<proteinExistence type="predicted"/>
<accession>A0ABT8RRJ8</accession>
<dbReference type="InterPro" id="IPR007730">
    <property type="entry name" value="SPOR-like_dom"/>
</dbReference>
<feature type="domain" description="SPOR" evidence="1">
    <location>
        <begin position="42"/>
        <end position="122"/>
    </location>
</feature>
<organism evidence="2 3">
    <name type="scientific">Maribacter confluentis</name>
    <dbReference type="NCBI Taxonomy" id="1656093"/>
    <lineage>
        <taxon>Bacteria</taxon>
        <taxon>Pseudomonadati</taxon>
        <taxon>Bacteroidota</taxon>
        <taxon>Flavobacteriia</taxon>
        <taxon>Flavobacteriales</taxon>
        <taxon>Flavobacteriaceae</taxon>
        <taxon>Maribacter</taxon>
    </lineage>
</organism>
<dbReference type="InterPro" id="IPR036680">
    <property type="entry name" value="SPOR-like_sf"/>
</dbReference>
<dbReference type="EMBL" id="JAUKUC010000001">
    <property type="protein sequence ID" value="MDO1513465.1"/>
    <property type="molecule type" value="Genomic_DNA"/>
</dbReference>
<evidence type="ECO:0000313" key="2">
    <source>
        <dbReference type="EMBL" id="MDO1513465.1"/>
    </source>
</evidence>
<keyword evidence="3" id="KW-1185">Reference proteome</keyword>
<evidence type="ECO:0000259" key="1">
    <source>
        <dbReference type="PROSITE" id="PS51724"/>
    </source>
</evidence>
<name>A0ABT8RRJ8_9FLAO</name>
<comment type="caution">
    <text evidence="2">The sequence shown here is derived from an EMBL/GenBank/DDBJ whole genome shotgun (WGS) entry which is preliminary data.</text>
</comment>
<protein>
    <submittedName>
        <fullName evidence="2">SPOR domain-containing protein</fullName>
    </submittedName>
</protein>
<dbReference type="Pfam" id="PF05036">
    <property type="entry name" value="SPOR"/>
    <property type="match status" value="1"/>
</dbReference>
<gene>
    <name evidence="2" type="ORF">Q2T41_12445</name>
</gene>
<dbReference type="Gene3D" id="3.30.70.1070">
    <property type="entry name" value="Sporulation related repeat"/>
    <property type="match status" value="1"/>
</dbReference>
<evidence type="ECO:0000313" key="3">
    <source>
        <dbReference type="Proteomes" id="UP001168579"/>
    </source>
</evidence>
<sequence>MKTLYTIVLLAGLAQFGYSQGAKVNIQQDEKIDQLLEIYKSSLSHNEYYRIQVGFGDYAKAQKIKANVEEDFPELVSKIDFDSPTYRVRVGRFTSKLDAERKFNEVRIKYPDAMLLKPKKSTK</sequence>
<reference evidence="2" key="1">
    <citation type="journal article" date="2014" name="Int. J. Syst. Evol. Microbiol.">
        <title>Complete genome of a new Firmicutes species belonging to the dominant human colonic microbiota ('Ruminococcus bicirculans') reveals two chromosomes and a selective capacity to utilize plant glucans.</title>
        <authorList>
            <consortium name="NISC Comparative Sequencing Program"/>
            <person name="Wegmann U."/>
            <person name="Louis P."/>
            <person name="Goesmann A."/>
            <person name="Henrissat B."/>
            <person name="Duncan S.H."/>
            <person name="Flint H.J."/>
        </authorList>
    </citation>
    <scope>NUCLEOTIDE SEQUENCE</scope>
    <source>
        <strain evidence="2">CECT 8869</strain>
    </source>
</reference>